<dbReference type="EMBL" id="JACKWZ010000226">
    <property type="protein sequence ID" value="KAF9411406.1"/>
    <property type="molecule type" value="Genomic_DNA"/>
</dbReference>
<gene>
    <name evidence="1" type="ORF">HW555_009807</name>
</gene>
<dbReference type="AlphaFoldDB" id="A0A835L1I3"/>
<evidence type="ECO:0000313" key="1">
    <source>
        <dbReference type="EMBL" id="KAF9411406.1"/>
    </source>
</evidence>
<dbReference type="PANTHER" id="PTHR47331:SF5">
    <property type="entry name" value="RIBONUCLEASE H"/>
    <property type="match status" value="1"/>
</dbReference>
<reference evidence="1" key="1">
    <citation type="submission" date="2020-08" db="EMBL/GenBank/DDBJ databases">
        <title>Spodoptera exigua strain:BAW_Kor-Di-RS1 Genome sequencing and assembly.</title>
        <authorList>
            <person name="Kim J."/>
            <person name="Nam H.Y."/>
            <person name="Kwon M."/>
            <person name="Choi J.H."/>
            <person name="Cho S.R."/>
            <person name="Kim G.-H."/>
        </authorList>
    </citation>
    <scope>NUCLEOTIDE SEQUENCE</scope>
    <source>
        <strain evidence="1">BAW_Kor-Di-RS1</strain>
        <tissue evidence="1">Whole-body</tissue>
    </source>
</reference>
<proteinExistence type="predicted"/>
<dbReference type="PANTHER" id="PTHR47331">
    <property type="entry name" value="PHD-TYPE DOMAIN-CONTAINING PROTEIN"/>
    <property type="match status" value="1"/>
</dbReference>
<evidence type="ECO:0000313" key="2">
    <source>
        <dbReference type="Proteomes" id="UP000648187"/>
    </source>
</evidence>
<sequence length="235" mass="26469">MIIDLSVIGAVTPEVRRDGNERTSYAVKSYFEWPGSKFILLMFLQPSTNEITDAFLISDAILVIAQMEKICILERAPPVIHLKNNLRVEDTASFSKVDEAPPATAAGSYKFKLKEKGTISSRTNQLKSLCPFLDKLDIMRVRGRLEKSQLDEQVKHPIVLPHSSHLTHLIVSDAHERTLHGGPQLMSNFLSWHHILSDIGVHIQVFLQHVVQKCGQRLFWFLHVEMGALGKTLGV</sequence>
<keyword evidence="2" id="KW-1185">Reference proteome</keyword>
<name>A0A835L1I3_SPOEX</name>
<accession>A0A835L1I3</accession>
<dbReference type="Proteomes" id="UP000648187">
    <property type="component" value="Unassembled WGS sequence"/>
</dbReference>
<organism evidence="1 2">
    <name type="scientific">Spodoptera exigua</name>
    <name type="common">Beet armyworm</name>
    <name type="synonym">Noctua fulgens</name>
    <dbReference type="NCBI Taxonomy" id="7107"/>
    <lineage>
        <taxon>Eukaryota</taxon>
        <taxon>Metazoa</taxon>
        <taxon>Ecdysozoa</taxon>
        <taxon>Arthropoda</taxon>
        <taxon>Hexapoda</taxon>
        <taxon>Insecta</taxon>
        <taxon>Pterygota</taxon>
        <taxon>Neoptera</taxon>
        <taxon>Endopterygota</taxon>
        <taxon>Lepidoptera</taxon>
        <taxon>Glossata</taxon>
        <taxon>Ditrysia</taxon>
        <taxon>Noctuoidea</taxon>
        <taxon>Noctuidae</taxon>
        <taxon>Amphipyrinae</taxon>
        <taxon>Spodoptera</taxon>
    </lineage>
</organism>
<protein>
    <submittedName>
        <fullName evidence="1">Uncharacterized protein</fullName>
    </submittedName>
</protein>
<comment type="caution">
    <text evidence="1">The sequence shown here is derived from an EMBL/GenBank/DDBJ whole genome shotgun (WGS) entry which is preliminary data.</text>
</comment>